<reference evidence="2 3" key="1">
    <citation type="submission" date="2019-05" db="EMBL/GenBank/DDBJ databases">
        <title>Another draft genome of Portunus trituberculatus and its Hox gene families provides insights of decapod evolution.</title>
        <authorList>
            <person name="Jeong J.-H."/>
            <person name="Song I."/>
            <person name="Kim S."/>
            <person name="Choi T."/>
            <person name="Kim D."/>
            <person name="Ryu S."/>
            <person name="Kim W."/>
        </authorList>
    </citation>
    <scope>NUCLEOTIDE SEQUENCE [LARGE SCALE GENOMIC DNA]</scope>
    <source>
        <tissue evidence="2">Muscle</tissue>
    </source>
</reference>
<gene>
    <name evidence="2" type="ORF">E2C01_086100</name>
</gene>
<organism evidence="2 3">
    <name type="scientific">Portunus trituberculatus</name>
    <name type="common">Swimming crab</name>
    <name type="synonym">Neptunus trituberculatus</name>
    <dbReference type="NCBI Taxonomy" id="210409"/>
    <lineage>
        <taxon>Eukaryota</taxon>
        <taxon>Metazoa</taxon>
        <taxon>Ecdysozoa</taxon>
        <taxon>Arthropoda</taxon>
        <taxon>Crustacea</taxon>
        <taxon>Multicrustacea</taxon>
        <taxon>Malacostraca</taxon>
        <taxon>Eumalacostraca</taxon>
        <taxon>Eucarida</taxon>
        <taxon>Decapoda</taxon>
        <taxon>Pleocyemata</taxon>
        <taxon>Brachyura</taxon>
        <taxon>Eubrachyura</taxon>
        <taxon>Portunoidea</taxon>
        <taxon>Portunidae</taxon>
        <taxon>Portuninae</taxon>
        <taxon>Portunus</taxon>
    </lineage>
</organism>
<dbReference type="AlphaFoldDB" id="A0A5B7J8R9"/>
<evidence type="ECO:0000256" key="1">
    <source>
        <dbReference type="SAM" id="MobiDB-lite"/>
    </source>
</evidence>
<protein>
    <submittedName>
        <fullName evidence="2">Uncharacterized protein</fullName>
    </submittedName>
</protein>
<feature type="compositionally biased region" description="Pro residues" evidence="1">
    <location>
        <begin position="58"/>
        <end position="68"/>
    </location>
</feature>
<sequence>MLNTTATTTTTTTTTTSSTSTTTTAALKGFLHRFGNTGQPRVYRSGTNGRPVVVHPPSAHPPPPPPPLRVTGSRRVL</sequence>
<name>A0A5B7J8R9_PORTR</name>
<dbReference type="Proteomes" id="UP000324222">
    <property type="component" value="Unassembled WGS sequence"/>
</dbReference>
<dbReference type="EMBL" id="VSRR010086539">
    <property type="protein sequence ID" value="MPC91085.1"/>
    <property type="molecule type" value="Genomic_DNA"/>
</dbReference>
<comment type="caution">
    <text evidence="2">The sequence shown here is derived from an EMBL/GenBank/DDBJ whole genome shotgun (WGS) entry which is preliminary data.</text>
</comment>
<feature type="region of interest" description="Disordered" evidence="1">
    <location>
        <begin position="1"/>
        <end position="22"/>
    </location>
</feature>
<keyword evidence="3" id="KW-1185">Reference proteome</keyword>
<feature type="region of interest" description="Disordered" evidence="1">
    <location>
        <begin position="35"/>
        <end position="77"/>
    </location>
</feature>
<evidence type="ECO:0000313" key="2">
    <source>
        <dbReference type="EMBL" id="MPC91085.1"/>
    </source>
</evidence>
<accession>A0A5B7J8R9</accession>
<evidence type="ECO:0000313" key="3">
    <source>
        <dbReference type="Proteomes" id="UP000324222"/>
    </source>
</evidence>
<proteinExistence type="predicted"/>